<dbReference type="Gene3D" id="1.20.1460.10">
    <property type="entry name" value="subunit c (vma5p) of the yeast v-atpase, domain 2"/>
    <property type="match status" value="1"/>
</dbReference>
<dbReference type="InterPro" id="IPR036132">
    <property type="entry name" value="Vac_ATP_synth_c_sf"/>
</dbReference>
<evidence type="ECO:0000256" key="4">
    <source>
        <dbReference type="ARBA" id="ARBA00023065"/>
    </source>
</evidence>
<evidence type="ECO:0000256" key="6">
    <source>
        <dbReference type="RuleBase" id="RU364010"/>
    </source>
</evidence>
<comment type="function">
    <text evidence="6">Subunit of the V1 complex of vacuolar(H+)-ATPase (V-ATPase), a multisubunit enzyme composed of a peripheral complex (V1) that hydrolyzes ATP and a membrane integral complex (V0) that translocates protons. V-ATPase is responsible for acidifying and maintaining the pH of intracellular compartments and in some cell types, is targeted to the plasma membrane, where it is responsible for acidifying the extracellular environment. Subunit C is necessary for the assembly of the catalytic sector of the enzyme and is likely to have a specific function in its catalytic activity.</text>
</comment>
<dbReference type="InterPro" id="IPR004907">
    <property type="entry name" value="ATPase_V1-cplx_csu"/>
</dbReference>
<dbReference type="CDD" id="cd14785">
    <property type="entry name" value="V-ATPase_C"/>
    <property type="match status" value="1"/>
</dbReference>
<dbReference type="Pfam" id="PF03223">
    <property type="entry name" value="V-ATPase_C"/>
    <property type="match status" value="1"/>
</dbReference>
<dbReference type="PANTHER" id="PTHR10137">
    <property type="entry name" value="V-TYPE PROTON ATPASE SUBUNIT C"/>
    <property type="match status" value="1"/>
</dbReference>
<dbReference type="STRING" id="1280837.A0A316VNY7"/>
<dbReference type="GeneID" id="37020195"/>
<name>A0A316VNY7_9BASI</name>
<dbReference type="FunCoup" id="A0A316VNY7">
    <property type="interactions" value="103"/>
</dbReference>
<dbReference type="EMBL" id="KZ819602">
    <property type="protein sequence ID" value="PWN38123.1"/>
    <property type="molecule type" value="Genomic_DNA"/>
</dbReference>
<dbReference type="PANTHER" id="PTHR10137:SF0">
    <property type="entry name" value="V-TYPE PROTON ATPASE SUBUNIT C"/>
    <property type="match status" value="1"/>
</dbReference>
<dbReference type="SUPFAM" id="SSF118203">
    <property type="entry name" value="Vacuolar ATP synthase subunit C"/>
    <property type="match status" value="1"/>
</dbReference>
<evidence type="ECO:0000256" key="1">
    <source>
        <dbReference type="ARBA" id="ARBA00006138"/>
    </source>
</evidence>
<keyword evidence="8" id="KW-1185">Reference proteome</keyword>
<evidence type="ECO:0000256" key="3">
    <source>
        <dbReference type="ARBA" id="ARBA00022781"/>
    </source>
</evidence>
<comment type="subunit">
    <text evidence="6">V-ATPase is a heteromultimeric enzyme composed of a peripheral catalytic V1 complex (components A to H) attached to an integral membrane V0 proton pore complex.</text>
</comment>
<keyword evidence="4 6" id="KW-0406">Ion transport</keyword>
<proteinExistence type="inferred from homology"/>
<dbReference type="RefSeq" id="XP_025358425.1">
    <property type="nucleotide sequence ID" value="XM_025498414.1"/>
</dbReference>
<evidence type="ECO:0000313" key="8">
    <source>
        <dbReference type="Proteomes" id="UP000245771"/>
    </source>
</evidence>
<dbReference type="GO" id="GO:0046961">
    <property type="term" value="F:proton-transporting ATPase activity, rotational mechanism"/>
    <property type="evidence" value="ECO:0007669"/>
    <property type="project" value="InterPro"/>
</dbReference>
<keyword evidence="2 6" id="KW-0813">Transport</keyword>
<gene>
    <name evidence="7" type="ORF">FA14DRAFT_159846</name>
</gene>
<accession>A0A316VNY7</accession>
<evidence type="ECO:0000256" key="5">
    <source>
        <dbReference type="ARBA" id="ARBA00053565"/>
    </source>
</evidence>
<dbReference type="GO" id="GO:0000221">
    <property type="term" value="C:vacuolar proton-transporting V-type ATPase, V1 domain"/>
    <property type="evidence" value="ECO:0007669"/>
    <property type="project" value="TreeGrafter"/>
</dbReference>
<evidence type="ECO:0000313" key="7">
    <source>
        <dbReference type="EMBL" id="PWN38123.1"/>
    </source>
</evidence>
<dbReference type="Gene3D" id="3.30.70.1180">
    <property type="entry name" value="Vacuolar atp synthase subunit c, domain 1"/>
    <property type="match status" value="1"/>
</dbReference>
<dbReference type="OrthoDB" id="6605928at2759"/>
<comment type="function">
    <text evidence="5">Subunit of the V1 complex of vacuolar(H+)-ATPase (V-ATPase), a multisubunit enzyme composed of a peripheral complex (V1) that hydrolyzes ATP and a membrane integral complex (V0) that translocates protons. V-ATPase is responsible for acidifying and maintaining the pH of intracellular compartments. Subunit C is necessary for the assembly of the catalytic sector of the enzyme and is likely to have a specific function in its catalytic activity. Reversibly leaves the enzyme after glucose depletion, causing the catalytic subcomplex V1 to detach from the V0 section.</text>
</comment>
<keyword evidence="3 6" id="KW-0375">Hydrogen ion transport</keyword>
<reference evidence="7 8" key="1">
    <citation type="journal article" date="2018" name="Mol. Biol. Evol.">
        <title>Broad Genomic Sampling Reveals a Smut Pathogenic Ancestry of the Fungal Clade Ustilaginomycotina.</title>
        <authorList>
            <person name="Kijpornyongpan T."/>
            <person name="Mondo S.J."/>
            <person name="Barry K."/>
            <person name="Sandor L."/>
            <person name="Lee J."/>
            <person name="Lipzen A."/>
            <person name="Pangilinan J."/>
            <person name="LaButti K."/>
            <person name="Hainaut M."/>
            <person name="Henrissat B."/>
            <person name="Grigoriev I.V."/>
            <person name="Spatafora J.W."/>
            <person name="Aime M.C."/>
        </authorList>
    </citation>
    <scope>NUCLEOTIDE SEQUENCE [LARGE SCALE GENOMIC DNA]</scope>
    <source>
        <strain evidence="7 8">MCA 3882</strain>
    </source>
</reference>
<comment type="similarity">
    <text evidence="1 6">Belongs to the V-ATPase C subunit family.</text>
</comment>
<protein>
    <recommendedName>
        <fullName evidence="6">V-type proton ATPase subunit C</fullName>
    </recommendedName>
</protein>
<dbReference type="AlphaFoldDB" id="A0A316VNY7"/>
<sequence>MPSDLAYWMIAVPIQSNDPHQMMSSLSKILLKDNLTTSNELGPLSLPPFKTGTLDQLINLSEELPRSDNQFTQIVAKVVDTLRNLLNNDAEALGQHIQVNEQSIDDYLLSWSWNGQRYRTDRSIREIVDTLTKEITSIDNVMKNKLNSYNTAKGQLQQIQRRRNGNLSTRALGDVVHRNDIVDPNSEYIETLIVAVPNNNVKDWQSRYERLTDMVVPRSSNKLASDEEYSLFNVTVFKKVKEEFCNKCRENKFVIRDFRWEDDLAEQQKAELDEANVSEKELWTELLRLARTNFSEAYMVLTHIKVIRTFVESVLRFGLPAEYFGIVVKPNPKRTKALLSSLTSHFSYLEAPGKKGKGNSSGNDDAPGEYAAYLEQEQYPFVLTEQFLVAA</sequence>
<organism evidence="7 8">
    <name type="scientific">Meira miltonrushii</name>
    <dbReference type="NCBI Taxonomy" id="1280837"/>
    <lineage>
        <taxon>Eukaryota</taxon>
        <taxon>Fungi</taxon>
        <taxon>Dikarya</taxon>
        <taxon>Basidiomycota</taxon>
        <taxon>Ustilaginomycotina</taxon>
        <taxon>Exobasidiomycetes</taxon>
        <taxon>Exobasidiales</taxon>
        <taxon>Brachybasidiaceae</taxon>
        <taxon>Meira</taxon>
    </lineage>
</organism>
<evidence type="ECO:0000256" key="2">
    <source>
        <dbReference type="ARBA" id="ARBA00022448"/>
    </source>
</evidence>
<dbReference type="InParanoid" id="A0A316VNY7"/>
<dbReference type="Gene3D" id="3.30.70.100">
    <property type="match status" value="1"/>
</dbReference>
<dbReference type="FunFam" id="3.30.70.100:FF:000002">
    <property type="entry name" value="V-type proton ATPase subunit C"/>
    <property type="match status" value="1"/>
</dbReference>
<dbReference type="Proteomes" id="UP000245771">
    <property type="component" value="Unassembled WGS sequence"/>
</dbReference>